<feature type="transmembrane region" description="Helical" evidence="3">
    <location>
        <begin position="378"/>
        <end position="396"/>
    </location>
</feature>
<sequence length="398" mass="45743">MDITKQFQQAVEDEYIEAHESEGLPIETIRTQFKQLVDSSKPVESSDINEQIKNIQREIAEKEKGLKKLSMAILTGEVDIYECTSQNSAGRQLSQWANDMEQKITQRFSLYKTENKTKVFAIKHFDIVADQLKDKIFKLQKQANNETKIMWNIVNLNNELLFKRHPELFNETSQNSLQNNTEKSGEEESTTQQQQQLPQAQPKSLECTKANEKTNDTKPVHIEQSIFDDFDDDIPHTEEQPLIVTKPTQNTIPIKTRENNKQTEKVRASEIVSQKVEVDFDGVWDENSEQDDEIKNEENKILKQSQSRMDDVLKGIVEKITNINELNTKIGEMAQIQLENTQHIVDAVEEAQVAIVVGNKALTEAHEMMKSWWTPKKLAGMLFFIAGLLLLINHFGTN</sequence>
<proteinExistence type="predicted"/>
<dbReference type="VEuPathDB" id="AmoebaDB:EIN_345830"/>
<evidence type="ECO:0000256" key="3">
    <source>
        <dbReference type="SAM" id="Phobius"/>
    </source>
</evidence>
<feature type="compositionally biased region" description="Low complexity" evidence="2">
    <location>
        <begin position="192"/>
        <end position="202"/>
    </location>
</feature>
<feature type="region of interest" description="Disordered" evidence="2">
    <location>
        <begin position="172"/>
        <end position="205"/>
    </location>
</feature>
<protein>
    <submittedName>
        <fullName evidence="4">Uncharacterized protein</fullName>
    </submittedName>
</protein>
<dbReference type="GeneID" id="14883000"/>
<accession>L7FJA5</accession>
<feature type="coiled-coil region" evidence="1">
    <location>
        <begin position="45"/>
        <end position="72"/>
    </location>
</feature>
<keyword evidence="3" id="KW-0472">Membrane</keyword>
<dbReference type="AlphaFoldDB" id="L7FJA5"/>
<evidence type="ECO:0000256" key="1">
    <source>
        <dbReference type="SAM" id="Coils"/>
    </source>
</evidence>
<dbReference type="OMA" id="WANDMEQ"/>
<dbReference type="Gene3D" id="1.20.5.110">
    <property type="match status" value="1"/>
</dbReference>
<feature type="compositionally biased region" description="Polar residues" evidence="2">
    <location>
        <begin position="172"/>
        <end position="182"/>
    </location>
</feature>
<keyword evidence="1" id="KW-0175">Coiled coil</keyword>
<name>L7FJA5_ENTIV</name>
<dbReference type="OrthoDB" id="29992at2759"/>
<evidence type="ECO:0000313" key="5">
    <source>
        <dbReference type="Proteomes" id="UP000014680"/>
    </source>
</evidence>
<evidence type="ECO:0000313" key="4">
    <source>
        <dbReference type="EMBL" id="ELP83997.1"/>
    </source>
</evidence>
<evidence type="ECO:0000256" key="2">
    <source>
        <dbReference type="SAM" id="MobiDB-lite"/>
    </source>
</evidence>
<organism evidence="4 5">
    <name type="scientific">Entamoeba invadens IP1</name>
    <dbReference type="NCBI Taxonomy" id="370355"/>
    <lineage>
        <taxon>Eukaryota</taxon>
        <taxon>Amoebozoa</taxon>
        <taxon>Evosea</taxon>
        <taxon>Archamoebae</taxon>
        <taxon>Mastigamoebida</taxon>
        <taxon>Entamoebidae</taxon>
        <taxon>Entamoeba</taxon>
    </lineage>
</organism>
<dbReference type="RefSeq" id="XP_004183343.1">
    <property type="nucleotide sequence ID" value="XM_004183295.1"/>
</dbReference>
<keyword evidence="3" id="KW-1133">Transmembrane helix</keyword>
<dbReference type="KEGG" id="eiv:EIN_345830"/>
<gene>
    <name evidence="4" type="ORF">EIN_345830</name>
</gene>
<keyword evidence="3" id="KW-0812">Transmembrane</keyword>
<keyword evidence="5" id="KW-1185">Reference proteome</keyword>
<dbReference type="Proteomes" id="UP000014680">
    <property type="component" value="Unassembled WGS sequence"/>
</dbReference>
<dbReference type="EMBL" id="KB207186">
    <property type="protein sequence ID" value="ELP83997.1"/>
    <property type="molecule type" value="Genomic_DNA"/>
</dbReference>
<reference evidence="4 5" key="1">
    <citation type="submission" date="2012-10" db="EMBL/GenBank/DDBJ databases">
        <authorList>
            <person name="Zafar N."/>
            <person name="Inman J."/>
            <person name="Hall N."/>
            <person name="Lorenzi H."/>
            <person name="Caler E."/>
        </authorList>
    </citation>
    <scope>NUCLEOTIDE SEQUENCE [LARGE SCALE GENOMIC DNA]</scope>
    <source>
        <strain evidence="4 5">IP1</strain>
    </source>
</reference>